<sequence length="314" mass="35551">MKNRIQIRQAFIIAILFLPMIFENHASAQNHPFPTEDAVWVNRYQSYYHQDGWFTVTQEEVDNFCANGLDTSINNVAYKQLDLCTANSSDYFAAIRYTVGQVYIIPKDSTAELLVYDFTLNEGDSKDVYTKSSWPGENLFTMHTITIDNIDTIMVDGSLRKVFNIQNVTYPYIEGIGSRSGLFMEANGNISNYFVDLMCMSQQGVTHYSLDDGPLAQGIQGTCDLTLSVDEPQIAETPLKVYPNPNQGNFTLKNESEFEIDRVSLYNLYGQLISSQNMGYAPEVFFELQGAPGIYLLEVVQTDGNRMIQKIIKE</sequence>
<evidence type="ECO:0000313" key="5">
    <source>
        <dbReference type="Proteomes" id="UP000249248"/>
    </source>
</evidence>
<keyword evidence="1 2" id="KW-0732">Signal</keyword>
<dbReference type="RefSeq" id="WP_111062037.1">
    <property type="nucleotide sequence ID" value="NZ_JBHUCU010000002.1"/>
</dbReference>
<evidence type="ECO:0000256" key="2">
    <source>
        <dbReference type="SAM" id="SignalP"/>
    </source>
</evidence>
<keyword evidence="5" id="KW-1185">Reference proteome</keyword>
<feature type="domain" description="Secretion system C-terminal sorting" evidence="3">
    <location>
        <begin position="241"/>
        <end position="312"/>
    </location>
</feature>
<dbReference type="InterPro" id="IPR026444">
    <property type="entry name" value="Secre_tail"/>
</dbReference>
<dbReference type="Proteomes" id="UP000249248">
    <property type="component" value="Unassembled WGS sequence"/>
</dbReference>
<comment type="caution">
    <text evidence="4">The sequence shown here is derived from an EMBL/GenBank/DDBJ whole genome shotgun (WGS) entry which is preliminary data.</text>
</comment>
<name>A0A2W1NIV3_9FLAO</name>
<dbReference type="EMBL" id="QKSB01000002">
    <property type="protein sequence ID" value="PZE17886.1"/>
    <property type="molecule type" value="Genomic_DNA"/>
</dbReference>
<protein>
    <recommendedName>
        <fullName evidence="3">Secretion system C-terminal sorting domain-containing protein</fullName>
    </recommendedName>
</protein>
<proteinExistence type="predicted"/>
<dbReference type="AlphaFoldDB" id="A0A2W1NIV3"/>
<dbReference type="Pfam" id="PF18962">
    <property type="entry name" value="Por_Secre_tail"/>
    <property type="match status" value="1"/>
</dbReference>
<feature type="chain" id="PRO_5016006684" description="Secretion system C-terminal sorting domain-containing protein" evidence="2">
    <location>
        <begin position="29"/>
        <end position="314"/>
    </location>
</feature>
<accession>A0A2W1NIV3</accession>
<organism evidence="4 5">
    <name type="scientific">Putridiphycobacter roseus</name>
    <dbReference type="NCBI Taxonomy" id="2219161"/>
    <lineage>
        <taxon>Bacteria</taxon>
        <taxon>Pseudomonadati</taxon>
        <taxon>Bacteroidota</taxon>
        <taxon>Flavobacteriia</taxon>
        <taxon>Flavobacteriales</taxon>
        <taxon>Crocinitomicaceae</taxon>
        <taxon>Putridiphycobacter</taxon>
    </lineage>
</organism>
<dbReference type="OrthoDB" id="1413366at2"/>
<evidence type="ECO:0000313" key="4">
    <source>
        <dbReference type="EMBL" id="PZE17886.1"/>
    </source>
</evidence>
<evidence type="ECO:0000256" key="1">
    <source>
        <dbReference type="ARBA" id="ARBA00022729"/>
    </source>
</evidence>
<feature type="signal peptide" evidence="2">
    <location>
        <begin position="1"/>
        <end position="28"/>
    </location>
</feature>
<reference evidence="4 5" key="1">
    <citation type="submission" date="2018-06" db="EMBL/GenBank/DDBJ databases">
        <title>The draft genome sequence of Crocinitomix sp. SM1701.</title>
        <authorList>
            <person name="Zhang X."/>
        </authorList>
    </citation>
    <scope>NUCLEOTIDE SEQUENCE [LARGE SCALE GENOMIC DNA]</scope>
    <source>
        <strain evidence="4 5">SM1701</strain>
    </source>
</reference>
<dbReference type="NCBIfam" id="TIGR04183">
    <property type="entry name" value="Por_Secre_tail"/>
    <property type="match status" value="1"/>
</dbReference>
<evidence type="ECO:0000259" key="3">
    <source>
        <dbReference type="Pfam" id="PF18962"/>
    </source>
</evidence>
<gene>
    <name evidence="4" type="ORF">DNU06_04510</name>
</gene>